<organism evidence="1">
    <name type="scientific">Anguilla anguilla</name>
    <name type="common">European freshwater eel</name>
    <name type="synonym">Muraena anguilla</name>
    <dbReference type="NCBI Taxonomy" id="7936"/>
    <lineage>
        <taxon>Eukaryota</taxon>
        <taxon>Metazoa</taxon>
        <taxon>Chordata</taxon>
        <taxon>Craniata</taxon>
        <taxon>Vertebrata</taxon>
        <taxon>Euteleostomi</taxon>
        <taxon>Actinopterygii</taxon>
        <taxon>Neopterygii</taxon>
        <taxon>Teleostei</taxon>
        <taxon>Anguilliformes</taxon>
        <taxon>Anguillidae</taxon>
        <taxon>Anguilla</taxon>
    </lineage>
</organism>
<proteinExistence type="predicted"/>
<name>A0A0E9V723_ANGAN</name>
<reference evidence="1" key="2">
    <citation type="journal article" date="2015" name="Fish Shellfish Immunol.">
        <title>Early steps in the European eel (Anguilla anguilla)-Vibrio vulnificus interaction in the gills: Role of the RtxA13 toxin.</title>
        <authorList>
            <person name="Callol A."/>
            <person name="Pajuelo D."/>
            <person name="Ebbesson L."/>
            <person name="Teles M."/>
            <person name="MacKenzie S."/>
            <person name="Amaro C."/>
        </authorList>
    </citation>
    <scope>NUCLEOTIDE SEQUENCE</scope>
</reference>
<dbReference type="AlphaFoldDB" id="A0A0E9V723"/>
<sequence>MASDHFQCPEGGKLLF</sequence>
<reference evidence="1" key="1">
    <citation type="submission" date="2014-11" db="EMBL/GenBank/DDBJ databases">
        <authorList>
            <person name="Amaro Gonzalez C."/>
        </authorList>
    </citation>
    <scope>NUCLEOTIDE SEQUENCE</scope>
</reference>
<protein>
    <submittedName>
        <fullName evidence="1">Uncharacterized protein</fullName>
    </submittedName>
</protein>
<dbReference type="EMBL" id="GBXM01034658">
    <property type="protein sequence ID" value="JAH73919.1"/>
    <property type="molecule type" value="Transcribed_RNA"/>
</dbReference>
<accession>A0A0E9V723</accession>
<evidence type="ECO:0000313" key="1">
    <source>
        <dbReference type="EMBL" id="JAH73919.1"/>
    </source>
</evidence>